<protein>
    <submittedName>
        <fullName evidence="2">SusD/RagB family nutrient-binding outer membrane lipoprotein</fullName>
    </submittedName>
</protein>
<dbReference type="EMBL" id="VKLW01000045">
    <property type="protein sequence ID" value="TYK31984.1"/>
    <property type="molecule type" value="Genomic_DNA"/>
</dbReference>
<evidence type="ECO:0000256" key="1">
    <source>
        <dbReference type="SAM" id="SignalP"/>
    </source>
</evidence>
<dbReference type="Proteomes" id="UP000324383">
    <property type="component" value="Unassembled WGS sequence"/>
</dbReference>
<dbReference type="Pfam" id="PF12741">
    <property type="entry name" value="SusD-like"/>
    <property type="match status" value="1"/>
</dbReference>
<sequence>MKNIINKLSLGLMVCAATACTGSYQEINSNPYQPNDLSADDYLLGSAIANLTGTVISADVNTAQFTDCLLGGPLGGYFAPSKDGWNNITIANYNPTNDWTNVFMHSDHIMPTLFTNLGIVARHSETTGNPVPLAIAKIIKVAAMHRVTDAYGAIPYSEIGSSGEISAPYNSQQEVYNQFFTELDEAVKALENAQYTLSADLIYGGNPHQWARFANSLKLRLAMRIVYADREKARQMAEEAIKSKAGLITSNADNAQWDYFKSSENPIYTATRYNSPAQSTTGGDTHAAADIICYMNGYKDARREKYFNKSQWEGIEYIGLRRGIEVPSLNAAGYKYSGVGVKPNDPIMWMNAAEIAFLRAEATAVFGFDMGGTAEEFYNQGIRLSFEQWGAEGAEAYLADESSVPDTYKDPVGTNNYLTALSSLTIKWKEDASVEEKQERIIIQKWIANWMLGNEAWADYRRTGYPHLIPASEAGNKSGGIVDSSKGPGRIPYPQEEYTKEGGKYVIEAVSKHLNGPDNMATKVWWDAKPNK</sequence>
<dbReference type="CDD" id="cd08977">
    <property type="entry name" value="SusD"/>
    <property type="match status" value="1"/>
</dbReference>
<proteinExistence type="predicted"/>
<keyword evidence="1" id="KW-0732">Signal</keyword>
<gene>
    <name evidence="2" type="ORF">FNJ60_14115</name>
</gene>
<dbReference type="SUPFAM" id="SSF48452">
    <property type="entry name" value="TPR-like"/>
    <property type="match status" value="1"/>
</dbReference>
<organism evidence="2 3">
    <name type="scientific">Bacteroides pyogenes</name>
    <dbReference type="NCBI Taxonomy" id="310300"/>
    <lineage>
        <taxon>Bacteria</taxon>
        <taxon>Pseudomonadati</taxon>
        <taxon>Bacteroidota</taxon>
        <taxon>Bacteroidia</taxon>
        <taxon>Bacteroidales</taxon>
        <taxon>Bacteroidaceae</taxon>
        <taxon>Bacteroides</taxon>
    </lineage>
</organism>
<keyword evidence="3" id="KW-1185">Reference proteome</keyword>
<dbReference type="InterPro" id="IPR024302">
    <property type="entry name" value="SusD-like"/>
</dbReference>
<name>A0A5D3FA89_9BACE</name>
<dbReference type="RefSeq" id="WP_021644222.1">
    <property type="nucleotide sequence ID" value="NZ_DAIMPP010000006.1"/>
</dbReference>
<reference evidence="2 3" key="1">
    <citation type="submission" date="2019-07" db="EMBL/GenBank/DDBJ databases">
        <title>Draft Genome Sequences of Bacteroides pyogenes Strains Isolated from the Uterus Holstein Dairy Cows with Metritis.</title>
        <authorList>
            <person name="Cunha F."/>
            <person name="Galvao K.N."/>
            <person name="Jeon S.J."/>
            <person name="Jeong K.C."/>
        </authorList>
    </citation>
    <scope>NUCLEOTIDE SEQUENCE [LARGE SCALE GENOMIC DNA]</scope>
    <source>
        <strain evidence="2 3">KG-31</strain>
    </source>
</reference>
<feature type="chain" id="PRO_5030116421" evidence="1">
    <location>
        <begin position="20"/>
        <end position="532"/>
    </location>
</feature>
<dbReference type="PROSITE" id="PS51257">
    <property type="entry name" value="PROKAR_LIPOPROTEIN"/>
    <property type="match status" value="1"/>
</dbReference>
<dbReference type="Gene3D" id="1.25.40.390">
    <property type="match status" value="1"/>
</dbReference>
<dbReference type="InterPro" id="IPR011990">
    <property type="entry name" value="TPR-like_helical_dom_sf"/>
</dbReference>
<evidence type="ECO:0000313" key="3">
    <source>
        <dbReference type="Proteomes" id="UP000324383"/>
    </source>
</evidence>
<comment type="caution">
    <text evidence="2">The sequence shown here is derived from an EMBL/GenBank/DDBJ whole genome shotgun (WGS) entry which is preliminary data.</text>
</comment>
<evidence type="ECO:0000313" key="2">
    <source>
        <dbReference type="EMBL" id="TYK31984.1"/>
    </source>
</evidence>
<accession>A0A5D3FA89</accession>
<feature type="signal peptide" evidence="1">
    <location>
        <begin position="1"/>
        <end position="19"/>
    </location>
</feature>
<keyword evidence="2" id="KW-0449">Lipoprotein</keyword>
<dbReference type="AlphaFoldDB" id="A0A5D3FA89"/>